<evidence type="ECO:0000256" key="4">
    <source>
        <dbReference type="ARBA" id="ARBA00022496"/>
    </source>
</evidence>
<evidence type="ECO:0000313" key="10">
    <source>
        <dbReference type="Proteomes" id="UP000515856"/>
    </source>
</evidence>
<dbReference type="InterPro" id="IPR027417">
    <property type="entry name" value="P-loop_NTPase"/>
</dbReference>
<evidence type="ECO:0000259" key="8">
    <source>
        <dbReference type="SMART" id="SM00382"/>
    </source>
</evidence>
<keyword evidence="3" id="KW-1003">Cell membrane</keyword>
<dbReference type="GO" id="GO:0006826">
    <property type="term" value="P:iron ion transport"/>
    <property type="evidence" value="ECO:0007669"/>
    <property type="project" value="UniProtKB-KW"/>
</dbReference>
<dbReference type="Proteomes" id="UP000515856">
    <property type="component" value="Chromosome"/>
</dbReference>
<evidence type="ECO:0000256" key="2">
    <source>
        <dbReference type="ARBA" id="ARBA00022448"/>
    </source>
</evidence>
<evidence type="ECO:0000256" key="6">
    <source>
        <dbReference type="ARBA" id="ARBA00023065"/>
    </source>
</evidence>
<accession>A0A7G9GJ55</accession>
<dbReference type="PANTHER" id="PTHR42771:SF2">
    <property type="entry name" value="IRON(3+)-HYDROXAMATE IMPORT ATP-BINDING PROTEIN FHUC"/>
    <property type="match status" value="1"/>
</dbReference>
<dbReference type="SUPFAM" id="SSF52540">
    <property type="entry name" value="P-loop containing nucleoside triphosphate hydrolases"/>
    <property type="match status" value="1"/>
</dbReference>
<evidence type="ECO:0000256" key="1">
    <source>
        <dbReference type="ARBA" id="ARBA00004202"/>
    </source>
</evidence>
<name>A0A7G9GJ55_9FIRM</name>
<dbReference type="InterPro" id="IPR051535">
    <property type="entry name" value="Siderophore_ABC-ATPase"/>
</dbReference>
<keyword evidence="7" id="KW-0472">Membrane</keyword>
<keyword evidence="4" id="KW-0410">Iron transport</keyword>
<organism evidence="9 10">
    <name type="scientific">[Eubacterium] hominis</name>
    <dbReference type="NCBI Taxonomy" id="2764325"/>
    <lineage>
        <taxon>Bacteria</taxon>
        <taxon>Bacillati</taxon>
        <taxon>Bacillota</taxon>
        <taxon>Erysipelotrichia</taxon>
        <taxon>Erysipelotrichales</taxon>
        <taxon>Erysipelotrichaceae</taxon>
        <taxon>Amedibacillus</taxon>
    </lineage>
</organism>
<evidence type="ECO:0000256" key="5">
    <source>
        <dbReference type="ARBA" id="ARBA00023004"/>
    </source>
</evidence>
<dbReference type="RefSeq" id="WP_117454181.1">
    <property type="nucleotide sequence ID" value="NZ_CP060636.1"/>
</dbReference>
<proteinExistence type="predicted"/>
<keyword evidence="5" id="KW-0408">Iron</keyword>
<dbReference type="InterPro" id="IPR003959">
    <property type="entry name" value="ATPase_AAA_core"/>
</dbReference>
<protein>
    <submittedName>
        <fullName evidence="9">AAA family ATPase</fullName>
    </submittedName>
</protein>
<comment type="subcellular location">
    <subcellularLocation>
        <location evidence="1">Cell membrane</location>
        <topology evidence="1">Peripheral membrane protein</topology>
    </subcellularLocation>
</comment>
<keyword evidence="6" id="KW-0406">Ion transport</keyword>
<dbReference type="GO" id="GO:0016887">
    <property type="term" value="F:ATP hydrolysis activity"/>
    <property type="evidence" value="ECO:0007669"/>
    <property type="project" value="InterPro"/>
</dbReference>
<evidence type="ECO:0000256" key="7">
    <source>
        <dbReference type="ARBA" id="ARBA00023136"/>
    </source>
</evidence>
<dbReference type="EMBL" id="CP060636">
    <property type="protein sequence ID" value="QNM10837.1"/>
    <property type="molecule type" value="Genomic_DNA"/>
</dbReference>
<dbReference type="PANTHER" id="PTHR42771">
    <property type="entry name" value="IRON(3+)-HYDROXAMATE IMPORT ATP-BINDING PROTEIN FHUC"/>
    <property type="match status" value="1"/>
</dbReference>
<dbReference type="GO" id="GO:0006302">
    <property type="term" value="P:double-strand break repair"/>
    <property type="evidence" value="ECO:0007669"/>
    <property type="project" value="InterPro"/>
</dbReference>
<dbReference type="InterPro" id="IPR003593">
    <property type="entry name" value="AAA+_ATPase"/>
</dbReference>
<gene>
    <name evidence="9" type="ORF">H9Q80_11140</name>
</gene>
<dbReference type="Pfam" id="PF13304">
    <property type="entry name" value="AAA_21"/>
    <property type="match status" value="1"/>
</dbReference>
<dbReference type="AlphaFoldDB" id="A0A7G9GJ55"/>
<feature type="domain" description="AAA+ ATPase" evidence="8">
    <location>
        <begin position="32"/>
        <end position="213"/>
    </location>
</feature>
<dbReference type="InterPro" id="IPR038729">
    <property type="entry name" value="Rad50/SbcC_AAA"/>
</dbReference>
<evidence type="ECO:0000313" key="9">
    <source>
        <dbReference type="EMBL" id="QNM10837.1"/>
    </source>
</evidence>
<dbReference type="Gene3D" id="3.40.50.300">
    <property type="entry name" value="P-loop containing nucleotide triphosphate hydrolases"/>
    <property type="match status" value="2"/>
</dbReference>
<dbReference type="Pfam" id="PF13476">
    <property type="entry name" value="AAA_23"/>
    <property type="match status" value="1"/>
</dbReference>
<dbReference type="SMART" id="SM00382">
    <property type="entry name" value="AAA"/>
    <property type="match status" value="1"/>
</dbReference>
<dbReference type="GO" id="GO:0005886">
    <property type="term" value="C:plasma membrane"/>
    <property type="evidence" value="ECO:0007669"/>
    <property type="project" value="UniProtKB-SubCell"/>
</dbReference>
<dbReference type="KEGG" id="ehn:H9Q80_11140"/>
<keyword evidence="2" id="KW-0813">Transport</keyword>
<sequence>MIYLRQVKLKHLLDIYPYDLPSFKDLSQLDFKKSVTFFSGENGSGKSTLLEAIAIAYGFNPEGGTRNFDFSTLETHSGLWQDITLVKGTTRAKDGFFLRAESFYNLSSCIDDLDTDPENIMGRKIIESYGGKSLHTISHGESFLNLIIYRFGESSLYLLDEPEAALSPTGQFTLLKRIHDLSINGYSQFIIATHSPILLSYPYGCIYEFNDDGIEEKLYQETSNYALYHRFLNDATMVERIVSKED</sequence>
<reference evidence="9 10" key="1">
    <citation type="submission" date="2020-08" db="EMBL/GenBank/DDBJ databases">
        <authorList>
            <person name="Liu C."/>
            <person name="Sun Q."/>
        </authorList>
    </citation>
    <scope>NUCLEOTIDE SEQUENCE [LARGE SCALE GENOMIC DNA]</scope>
    <source>
        <strain evidence="9 10">NSJ-61</strain>
    </source>
</reference>
<evidence type="ECO:0000256" key="3">
    <source>
        <dbReference type="ARBA" id="ARBA00022475"/>
    </source>
</evidence>
<dbReference type="GO" id="GO:0005524">
    <property type="term" value="F:ATP binding"/>
    <property type="evidence" value="ECO:0007669"/>
    <property type="project" value="InterPro"/>
</dbReference>
<keyword evidence="10" id="KW-1185">Reference proteome</keyword>